<dbReference type="InterPro" id="IPR003877">
    <property type="entry name" value="SPRY_dom"/>
</dbReference>
<name>A0AAV2J4Q7_KNICA</name>
<dbReference type="Gene3D" id="2.60.120.920">
    <property type="match status" value="1"/>
</dbReference>
<feature type="domain" description="B30.2/SPRY" evidence="1">
    <location>
        <begin position="1"/>
        <end position="147"/>
    </location>
</feature>
<dbReference type="PROSITE" id="PS50188">
    <property type="entry name" value="B302_SPRY"/>
    <property type="match status" value="1"/>
</dbReference>
<dbReference type="AlphaFoldDB" id="A0AAV2J4Q7"/>
<proteinExistence type="predicted"/>
<evidence type="ECO:0000313" key="3">
    <source>
        <dbReference type="Proteomes" id="UP001497482"/>
    </source>
</evidence>
<dbReference type="InterPro" id="IPR050617">
    <property type="entry name" value="E3_ligase_FN3/SPRY"/>
</dbReference>
<dbReference type="InterPro" id="IPR013320">
    <property type="entry name" value="ConA-like_dom_sf"/>
</dbReference>
<dbReference type="Pfam" id="PF00622">
    <property type="entry name" value="SPRY"/>
    <property type="match status" value="1"/>
</dbReference>
<dbReference type="SUPFAM" id="SSF49899">
    <property type="entry name" value="Concanavalin A-like lectins/glucanases"/>
    <property type="match status" value="1"/>
</dbReference>
<dbReference type="InterPro" id="IPR043136">
    <property type="entry name" value="B30.2/SPRY_sf"/>
</dbReference>
<dbReference type="PANTHER" id="PTHR24099:SF16">
    <property type="entry name" value="E3 UBIQUITIN-PROTEIN LIGASE MIDLINE-1-LIKE ISOFORM X1"/>
    <property type="match status" value="1"/>
</dbReference>
<sequence length="190" mass="21141">MTAAYRPQSQPGSAASPVSVLPMLRGDVVIRRGQYYWEVDVCNSALYRIGVVSRDNSRSWWFERRGFWFSAVYDDTSEPVCSAPPGIKTIGLFLNVSGGALSFYNALSQEHLVTLPTRFHPGRGVVPAFALGQGRLKIRTGLTPPPLVFCCKDSGYRGAQGADRNVWRREVAFRSVRKVVEKFEQLASSH</sequence>
<accession>A0AAV2J4Q7</accession>
<dbReference type="InterPro" id="IPR001870">
    <property type="entry name" value="B30.2/SPRY"/>
</dbReference>
<evidence type="ECO:0000313" key="2">
    <source>
        <dbReference type="EMBL" id="CAL1571208.1"/>
    </source>
</evidence>
<dbReference type="Proteomes" id="UP001497482">
    <property type="component" value="Chromosome 10"/>
</dbReference>
<evidence type="ECO:0000259" key="1">
    <source>
        <dbReference type="PROSITE" id="PS50188"/>
    </source>
</evidence>
<keyword evidence="3" id="KW-1185">Reference proteome</keyword>
<gene>
    <name evidence="2" type="ORF">KC01_LOCUS3355</name>
</gene>
<reference evidence="2 3" key="1">
    <citation type="submission" date="2024-04" db="EMBL/GenBank/DDBJ databases">
        <authorList>
            <person name="Waldvogel A.-M."/>
            <person name="Schoenle A."/>
        </authorList>
    </citation>
    <scope>NUCLEOTIDE SEQUENCE [LARGE SCALE GENOMIC DNA]</scope>
</reference>
<protein>
    <recommendedName>
        <fullName evidence="1">B30.2/SPRY domain-containing protein</fullName>
    </recommendedName>
</protein>
<dbReference type="SMART" id="SM00449">
    <property type="entry name" value="SPRY"/>
    <property type="match status" value="1"/>
</dbReference>
<dbReference type="PANTHER" id="PTHR24099">
    <property type="entry name" value="E3 UBIQUITIN-PROTEIN LIGASE TRIM36-RELATED"/>
    <property type="match status" value="1"/>
</dbReference>
<dbReference type="EMBL" id="OZ035832">
    <property type="protein sequence ID" value="CAL1571208.1"/>
    <property type="molecule type" value="Genomic_DNA"/>
</dbReference>
<organism evidence="2 3">
    <name type="scientific">Knipowitschia caucasica</name>
    <name type="common">Caucasian dwarf goby</name>
    <name type="synonym">Pomatoschistus caucasicus</name>
    <dbReference type="NCBI Taxonomy" id="637954"/>
    <lineage>
        <taxon>Eukaryota</taxon>
        <taxon>Metazoa</taxon>
        <taxon>Chordata</taxon>
        <taxon>Craniata</taxon>
        <taxon>Vertebrata</taxon>
        <taxon>Euteleostomi</taxon>
        <taxon>Actinopterygii</taxon>
        <taxon>Neopterygii</taxon>
        <taxon>Teleostei</taxon>
        <taxon>Neoteleostei</taxon>
        <taxon>Acanthomorphata</taxon>
        <taxon>Gobiaria</taxon>
        <taxon>Gobiiformes</taxon>
        <taxon>Gobioidei</taxon>
        <taxon>Gobiidae</taxon>
        <taxon>Gobiinae</taxon>
        <taxon>Knipowitschia</taxon>
    </lineage>
</organism>